<proteinExistence type="predicted"/>
<feature type="region of interest" description="Disordered" evidence="1">
    <location>
        <begin position="106"/>
        <end position="130"/>
    </location>
</feature>
<reference evidence="3 4" key="1">
    <citation type="journal article" date="2013" name="Genome Announc.">
        <title>Draft Genome Sequence of Sphingobium ummariense Strain RL-3, a Hexachlorocyclohexane-Degrading Bacterium.</title>
        <authorList>
            <person name="Kohli P."/>
            <person name="Dua A."/>
            <person name="Sangwan N."/>
            <person name="Oldach P."/>
            <person name="Khurana J.P."/>
            <person name="Lal R."/>
        </authorList>
    </citation>
    <scope>NUCLEOTIDE SEQUENCE [LARGE SCALE GENOMIC DNA]</scope>
    <source>
        <strain evidence="3 4">RL-3</strain>
    </source>
</reference>
<feature type="compositionally biased region" description="Basic residues" evidence="1">
    <location>
        <begin position="119"/>
        <end position="130"/>
    </location>
</feature>
<dbReference type="AlphaFoldDB" id="T0J1A4"/>
<evidence type="ECO:0000313" key="4">
    <source>
        <dbReference type="Proteomes" id="UP000015523"/>
    </source>
</evidence>
<name>T0J1A4_9SPHN</name>
<dbReference type="eggNOG" id="ENOG5032PK8">
    <property type="taxonomic scope" value="Bacteria"/>
</dbReference>
<gene>
    <name evidence="3" type="ORF">M529_19795</name>
</gene>
<keyword evidence="2" id="KW-1133">Transmembrane helix</keyword>
<dbReference type="Proteomes" id="UP000015523">
    <property type="component" value="Unassembled WGS sequence"/>
</dbReference>
<evidence type="ECO:0000256" key="2">
    <source>
        <dbReference type="SAM" id="Phobius"/>
    </source>
</evidence>
<keyword evidence="2" id="KW-0812">Transmembrane</keyword>
<evidence type="ECO:0000313" key="3">
    <source>
        <dbReference type="EMBL" id="EQB30592.1"/>
    </source>
</evidence>
<dbReference type="EMBL" id="AUWY01000120">
    <property type="protein sequence ID" value="EQB30592.1"/>
    <property type="molecule type" value="Genomic_DNA"/>
</dbReference>
<evidence type="ECO:0000256" key="1">
    <source>
        <dbReference type="SAM" id="MobiDB-lite"/>
    </source>
</evidence>
<dbReference type="PATRIC" id="fig|1346791.3.peg.3825"/>
<feature type="compositionally biased region" description="Low complexity" evidence="1">
    <location>
        <begin position="106"/>
        <end position="118"/>
    </location>
</feature>
<protein>
    <submittedName>
        <fullName evidence="3">Uncharacterized protein</fullName>
    </submittedName>
</protein>
<dbReference type="RefSeq" id="WP_021319555.1">
    <property type="nucleotide sequence ID" value="NZ_AUWY01000120.1"/>
</dbReference>
<comment type="caution">
    <text evidence="3">The sequence shown here is derived from an EMBL/GenBank/DDBJ whole genome shotgun (WGS) entry which is preliminary data.</text>
</comment>
<accession>T0J1A4</accession>
<keyword evidence="2" id="KW-0472">Membrane</keyword>
<feature type="transmembrane region" description="Helical" evidence="2">
    <location>
        <begin position="82"/>
        <end position="101"/>
    </location>
</feature>
<keyword evidence="4" id="KW-1185">Reference proteome</keyword>
<dbReference type="STRING" id="1346791.M529_19795"/>
<feature type="transmembrane region" description="Helical" evidence="2">
    <location>
        <begin position="15"/>
        <end position="38"/>
    </location>
</feature>
<organism evidence="3 4">
    <name type="scientific">Sphingobium ummariense RL-3</name>
    <dbReference type="NCBI Taxonomy" id="1346791"/>
    <lineage>
        <taxon>Bacteria</taxon>
        <taxon>Pseudomonadati</taxon>
        <taxon>Pseudomonadota</taxon>
        <taxon>Alphaproteobacteria</taxon>
        <taxon>Sphingomonadales</taxon>
        <taxon>Sphingomonadaceae</taxon>
        <taxon>Sphingobium</taxon>
    </lineage>
</organism>
<sequence>MPPSRHRDQRTTGRLPFVATLWVAILVALLCAVLPLGAPASKLTGSAFNPATTSVVLKARSPAKPLAQAPALPDGLPPTPSSLPAMVLAATMAVLLAWRLLPRSPALPRRSAPLPSAPRRIRRARAPPLR</sequence>